<name>A0A833H517_9LEPT</name>
<dbReference type="EMBL" id="WBUI01000001">
    <property type="protein sequence ID" value="KAB2935304.1"/>
    <property type="molecule type" value="Genomic_DNA"/>
</dbReference>
<dbReference type="Proteomes" id="UP000460298">
    <property type="component" value="Unassembled WGS sequence"/>
</dbReference>
<evidence type="ECO:0000313" key="2">
    <source>
        <dbReference type="Proteomes" id="UP000460298"/>
    </source>
</evidence>
<proteinExistence type="predicted"/>
<accession>A0A833H517</accession>
<comment type="caution">
    <text evidence="1">The sequence shown here is derived from an EMBL/GenBank/DDBJ whole genome shotgun (WGS) entry which is preliminary data.</text>
</comment>
<evidence type="ECO:0000313" key="1">
    <source>
        <dbReference type="EMBL" id="KAB2935304.1"/>
    </source>
</evidence>
<protein>
    <submittedName>
        <fullName evidence="1">DUF4279 domain-containing protein</fullName>
    </submittedName>
</protein>
<organism evidence="1 2">
    <name type="scientific">Leptonema illini</name>
    <dbReference type="NCBI Taxonomy" id="183"/>
    <lineage>
        <taxon>Bacteria</taxon>
        <taxon>Pseudomonadati</taxon>
        <taxon>Spirochaetota</taxon>
        <taxon>Spirochaetia</taxon>
        <taxon>Leptospirales</taxon>
        <taxon>Leptospiraceae</taxon>
        <taxon>Leptonema</taxon>
    </lineage>
</organism>
<sequence length="132" mass="14915">MAFERIRISLRIASQVRSPEDIVTLLKIEPTVVHRIGEKMSMRNPSSTTRQENLVLIEFTSIRDTDFSEELLGVIRSLSEKRLELTTLKRDCDIEIFCGLFSDNGQGGFTLSSDNMAALHSLGIDVVFDFYA</sequence>
<dbReference type="InterPro" id="IPR025459">
    <property type="entry name" value="DUF4279"/>
</dbReference>
<dbReference type="AlphaFoldDB" id="A0A833H517"/>
<gene>
    <name evidence="1" type="ORF">F9K24_00830</name>
</gene>
<reference evidence="1 2" key="1">
    <citation type="submission" date="2019-10" db="EMBL/GenBank/DDBJ databases">
        <title>Extracellular Electron Transfer in a Candidatus Methanoperedens spp. Enrichment Culture.</title>
        <authorList>
            <person name="Berger S."/>
            <person name="Rangel Shaw D."/>
            <person name="Berben T."/>
            <person name="In 'T Zandt M."/>
            <person name="Frank J."/>
            <person name="Reimann J."/>
            <person name="Jetten M.S.M."/>
            <person name="Welte C.U."/>
        </authorList>
    </citation>
    <scope>NUCLEOTIDE SEQUENCE [LARGE SCALE GENOMIC DNA]</scope>
    <source>
        <strain evidence="1">SB12</strain>
    </source>
</reference>
<dbReference type="Pfam" id="PF14106">
    <property type="entry name" value="DUF4279"/>
    <property type="match status" value="1"/>
</dbReference>